<evidence type="ECO:0000313" key="5">
    <source>
        <dbReference type="Proteomes" id="UP000051836"/>
    </source>
</evidence>
<dbReference type="SMART" id="SM00355">
    <property type="entry name" value="ZnF_C2H2"/>
    <property type="match status" value="2"/>
</dbReference>
<dbReference type="STRING" id="12930.A0A0Q3RBJ4"/>
<dbReference type="PROSITE" id="PS50157">
    <property type="entry name" value="ZINC_FINGER_C2H2_2"/>
    <property type="match status" value="2"/>
</dbReference>
<dbReference type="FunFam" id="3.30.160.60:FF:000138">
    <property type="entry name" value="Zinc finger and BTB domain containing 7C"/>
    <property type="match status" value="1"/>
</dbReference>
<feature type="domain" description="C2H2-type" evidence="3">
    <location>
        <begin position="38"/>
        <end position="73"/>
    </location>
</feature>
<dbReference type="InterPro" id="IPR050457">
    <property type="entry name" value="ZnFinger_BTB_dom_contain"/>
</dbReference>
<dbReference type="InterPro" id="IPR036236">
    <property type="entry name" value="Znf_C2H2_sf"/>
</dbReference>
<reference evidence="4 5" key="1">
    <citation type="submission" date="2015-10" db="EMBL/GenBank/DDBJ databases">
        <authorList>
            <person name="Gilbert D.G."/>
        </authorList>
    </citation>
    <scope>NUCLEOTIDE SEQUENCE [LARGE SCALE GENOMIC DNA]</scope>
    <source>
        <strain evidence="4">FVVF132</strain>
    </source>
</reference>
<feature type="domain" description="C2H2-type" evidence="3">
    <location>
        <begin position="10"/>
        <end position="37"/>
    </location>
</feature>
<accession>A0A0Q3RBJ4</accession>
<feature type="region of interest" description="Disordered" evidence="2">
    <location>
        <begin position="55"/>
        <end position="143"/>
    </location>
</feature>
<dbReference type="Proteomes" id="UP000051836">
    <property type="component" value="Unassembled WGS sequence"/>
</dbReference>
<dbReference type="OrthoDB" id="10004641at2759"/>
<keyword evidence="1" id="KW-0863">Zinc-finger</keyword>
<gene>
    <name evidence="4" type="ORF">AAES_66118</name>
</gene>
<organism evidence="4 5">
    <name type="scientific">Amazona aestiva</name>
    <name type="common">Blue-fronted Amazon parrot</name>
    <dbReference type="NCBI Taxonomy" id="12930"/>
    <lineage>
        <taxon>Eukaryota</taxon>
        <taxon>Metazoa</taxon>
        <taxon>Chordata</taxon>
        <taxon>Craniata</taxon>
        <taxon>Vertebrata</taxon>
        <taxon>Euteleostomi</taxon>
        <taxon>Archelosauria</taxon>
        <taxon>Archosauria</taxon>
        <taxon>Dinosauria</taxon>
        <taxon>Saurischia</taxon>
        <taxon>Theropoda</taxon>
        <taxon>Coelurosauria</taxon>
        <taxon>Aves</taxon>
        <taxon>Neognathae</taxon>
        <taxon>Neoaves</taxon>
        <taxon>Telluraves</taxon>
        <taxon>Australaves</taxon>
        <taxon>Psittaciformes</taxon>
        <taxon>Psittacidae</taxon>
        <taxon>Amazona</taxon>
    </lineage>
</organism>
<keyword evidence="1" id="KW-0862">Zinc</keyword>
<dbReference type="SUPFAM" id="SSF57667">
    <property type="entry name" value="beta-beta-alpha zinc fingers"/>
    <property type="match status" value="1"/>
</dbReference>
<dbReference type="EMBL" id="LMAW01001703">
    <property type="protein sequence ID" value="KQK82785.1"/>
    <property type="molecule type" value="Genomic_DNA"/>
</dbReference>
<evidence type="ECO:0000256" key="1">
    <source>
        <dbReference type="PROSITE-ProRule" id="PRU00042"/>
    </source>
</evidence>
<dbReference type="GO" id="GO:0000978">
    <property type="term" value="F:RNA polymerase II cis-regulatory region sequence-specific DNA binding"/>
    <property type="evidence" value="ECO:0007669"/>
    <property type="project" value="TreeGrafter"/>
</dbReference>
<dbReference type="PROSITE" id="PS00028">
    <property type="entry name" value="ZINC_FINGER_C2H2_1"/>
    <property type="match status" value="1"/>
</dbReference>
<keyword evidence="5" id="KW-1185">Reference proteome</keyword>
<dbReference type="PANTHER" id="PTHR46105">
    <property type="entry name" value="AGAP004733-PA"/>
    <property type="match status" value="1"/>
</dbReference>
<dbReference type="InterPro" id="IPR013087">
    <property type="entry name" value="Znf_C2H2_type"/>
</dbReference>
<protein>
    <recommendedName>
        <fullName evidence="3">C2H2-type domain-containing protein</fullName>
    </recommendedName>
</protein>
<dbReference type="Gene3D" id="3.30.160.60">
    <property type="entry name" value="Classic Zinc Finger"/>
    <property type="match status" value="2"/>
</dbReference>
<dbReference type="Pfam" id="PF00096">
    <property type="entry name" value="zf-C2H2"/>
    <property type="match status" value="2"/>
</dbReference>
<proteinExistence type="predicted"/>
<dbReference type="FunFam" id="3.30.160.60:FF:001448">
    <property type="entry name" value="Zinc finger and BTB domain containing 7a"/>
    <property type="match status" value="1"/>
</dbReference>
<dbReference type="GO" id="GO:0008270">
    <property type="term" value="F:zinc ion binding"/>
    <property type="evidence" value="ECO:0007669"/>
    <property type="project" value="UniProtKB-KW"/>
</dbReference>
<sequence length="143" mass="15655">MRKHTGEKPYLCQQCGAAFAHNYDLKNHMRVHTGLRPYQCDSCFKTFVRSDHLHRHLKKDGCNGIPSRRGRKPRVRDAGGPPSTPPGSAEDGSFPTGGESQESEDTQQRNGPEQQHFEEHSNNEASGLNVAGGSAEGNTQGLS</sequence>
<dbReference type="PANTHER" id="PTHR46105:SF6">
    <property type="entry name" value="ZINC FINGER AND BTB DOMAIN-CONTAINING PROTEIN 7A"/>
    <property type="match status" value="1"/>
</dbReference>
<name>A0A0Q3RBJ4_AMAAE</name>
<dbReference type="AlphaFoldDB" id="A0A0Q3RBJ4"/>
<evidence type="ECO:0000259" key="3">
    <source>
        <dbReference type="PROSITE" id="PS50157"/>
    </source>
</evidence>
<keyword evidence="1" id="KW-0479">Metal-binding</keyword>
<evidence type="ECO:0000313" key="4">
    <source>
        <dbReference type="EMBL" id="KQK82785.1"/>
    </source>
</evidence>
<evidence type="ECO:0000256" key="2">
    <source>
        <dbReference type="SAM" id="MobiDB-lite"/>
    </source>
</evidence>
<comment type="caution">
    <text evidence="4">The sequence shown here is derived from an EMBL/GenBank/DDBJ whole genome shotgun (WGS) entry which is preliminary data.</text>
</comment>
<dbReference type="GO" id="GO:0000981">
    <property type="term" value="F:DNA-binding transcription factor activity, RNA polymerase II-specific"/>
    <property type="evidence" value="ECO:0007669"/>
    <property type="project" value="TreeGrafter"/>
</dbReference>